<proteinExistence type="predicted"/>
<dbReference type="AlphaFoldDB" id="A0AAP0BAW0"/>
<evidence type="ECO:0000313" key="2">
    <source>
        <dbReference type="EMBL" id="KAK8934838.1"/>
    </source>
</evidence>
<keyword evidence="1" id="KW-0812">Transmembrane</keyword>
<comment type="caution">
    <text evidence="2">The sequence shown here is derived from an EMBL/GenBank/DDBJ whole genome shotgun (WGS) entry which is preliminary data.</text>
</comment>
<keyword evidence="1" id="KW-0472">Membrane</keyword>
<reference evidence="2 3" key="1">
    <citation type="journal article" date="2022" name="Nat. Plants">
        <title>Genomes of leafy and leafless Platanthera orchids illuminate the evolution of mycoheterotrophy.</title>
        <authorList>
            <person name="Li M.H."/>
            <person name="Liu K.W."/>
            <person name="Li Z."/>
            <person name="Lu H.C."/>
            <person name="Ye Q.L."/>
            <person name="Zhang D."/>
            <person name="Wang J.Y."/>
            <person name="Li Y.F."/>
            <person name="Zhong Z.M."/>
            <person name="Liu X."/>
            <person name="Yu X."/>
            <person name="Liu D.K."/>
            <person name="Tu X.D."/>
            <person name="Liu B."/>
            <person name="Hao Y."/>
            <person name="Liao X.Y."/>
            <person name="Jiang Y.T."/>
            <person name="Sun W.H."/>
            <person name="Chen J."/>
            <person name="Chen Y.Q."/>
            <person name="Ai Y."/>
            <person name="Zhai J.W."/>
            <person name="Wu S.S."/>
            <person name="Zhou Z."/>
            <person name="Hsiao Y.Y."/>
            <person name="Wu W.L."/>
            <person name="Chen Y.Y."/>
            <person name="Lin Y.F."/>
            <person name="Hsu J.L."/>
            <person name="Li C.Y."/>
            <person name="Wang Z.W."/>
            <person name="Zhao X."/>
            <person name="Zhong W.Y."/>
            <person name="Ma X.K."/>
            <person name="Ma L."/>
            <person name="Huang J."/>
            <person name="Chen G.Z."/>
            <person name="Huang M.Z."/>
            <person name="Huang L."/>
            <person name="Peng D.H."/>
            <person name="Luo Y.B."/>
            <person name="Zou S.Q."/>
            <person name="Chen S.P."/>
            <person name="Lan S."/>
            <person name="Tsai W.C."/>
            <person name="Van de Peer Y."/>
            <person name="Liu Z.J."/>
        </authorList>
    </citation>
    <scope>NUCLEOTIDE SEQUENCE [LARGE SCALE GENOMIC DNA]</scope>
    <source>
        <strain evidence="2">Lor287</strain>
    </source>
</reference>
<feature type="transmembrane region" description="Helical" evidence="1">
    <location>
        <begin position="67"/>
        <end position="85"/>
    </location>
</feature>
<organism evidence="2 3">
    <name type="scientific">Platanthera zijinensis</name>
    <dbReference type="NCBI Taxonomy" id="2320716"/>
    <lineage>
        <taxon>Eukaryota</taxon>
        <taxon>Viridiplantae</taxon>
        <taxon>Streptophyta</taxon>
        <taxon>Embryophyta</taxon>
        <taxon>Tracheophyta</taxon>
        <taxon>Spermatophyta</taxon>
        <taxon>Magnoliopsida</taxon>
        <taxon>Liliopsida</taxon>
        <taxon>Asparagales</taxon>
        <taxon>Orchidaceae</taxon>
        <taxon>Orchidoideae</taxon>
        <taxon>Orchideae</taxon>
        <taxon>Orchidinae</taxon>
        <taxon>Platanthera</taxon>
    </lineage>
</organism>
<keyword evidence="1" id="KW-1133">Transmembrane helix</keyword>
<keyword evidence="3" id="KW-1185">Reference proteome</keyword>
<feature type="transmembrane region" description="Helical" evidence="1">
    <location>
        <begin position="42"/>
        <end position="61"/>
    </location>
</feature>
<protein>
    <submittedName>
        <fullName evidence="2">Uncharacterized protein</fullName>
    </submittedName>
</protein>
<feature type="transmembrane region" description="Helical" evidence="1">
    <location>
        <begin position="123"/>
        <end position="145"/>
    </location>
</feature>
<evidence type="ECO:0000256" key="1">
    <source>
        <dbReference type="SAM" id="Phobius"/>
    </source>
</evidence>
<sequence length="181" mass="19669">MSPTRGPHVVSNNTQLSCSSVGYQVSAKELDKGGRGLFQDMIMLLTISILAYFCYLEQLLIAENGVASLAISVPFSFILGFLSSVTSSTMVTSSYIWAYTSFQFVLVVLFTHIFQTLVHIQPIMSIVLGTFAGFGAAMSGSSLTIEVLKWTRRLRIYLAARRSPIGLSSTHPSDSISPSQA</sequence>
<name>A0AAP0BAW0_9ASPA</name>
<dbReference type="EMBL" id="JBBWWQ010000012">
    <property type="protein sequence ID" value="KAK8934838.1"/>
    <property type="molecule type" value="Genomic_DNA"/>
</dbReference>
<evidence type="ECO:0000313" key="3">
    <source>
        <dbReference type="Proteomes" id="UP001418222"/>
    </source>
</evidence>
<dbReference type="PANTHER" id="PTHR46158:SF1">
    <property type="entry name" value="RING_U-BOX SUPERFAMILY PROTEIN"/>
    <property type="match status" value="1"/>
</dbReference>
<gene>
    <name evidence="2" type="ORF">KSP39_PZI014448</name>
</gene>
<accession>A0AAP0BAW0</accession>
<dbReference type="Proteomes" id="UP001418222">
    <property type="component" value="Unassembled WGS sequence"/>
</dbReference>
<dbReference type="PANTHER" id="PTHR46158">
    <property type="entry name" value="OS02G0165000 PROTEIN"/>
    <property type="match status" value="1"/>
</dbReference>
<feature type="transmembrane region" description="Helical" evidence="1">
    <location>
        <begin position="97"/>
        <end position="117"/>
    </location>
</feature>